<evidence type="ECO:0000256" key="1">
    <source>
        <dbReference type="ARBA" id="ARBA00004123"/>
    </source>
</evidence>
<dbReference type="OrthoDB" id="6159439at2759"/>
<proteinExistence type="predicted"/>
<keyword evidence="3 4" id="KW-0238">DNA-binding</keyword>
<protein>
    <recommendedName>
        <fullName evidence="6">Homeobox domain-containing protein</fullName>
    </recommendedName>
</protein>
<dbReference type="GeneID" id="19192880"/>
<reference evidence="7 8" key="1">
    <citation type="submission" date="2013-03" db="EMBL/GenBank/DDBJ databases">
        <title>The Genome Sequence of Cladophialophora psammophila CBS 110553.</title>
        <authorList>
            <consortium name="The Broad Institute Genomics Platform"/>
            <person name="Cuomo C."/>
            <person name="de Hoog S."/>
            <person name="Gorbushina A."/>
            <person name="Walker B."/>
            <person name="Young S.K."/>
            <person name="Zeng Q."/>
            <person name="Gargeya S."/>
            <person name="Fitzgerald M."/>
            <person name="Haas B."/>
            <person name="Abouelleil A."/>
            <person name="Allen A.W."/>
            <person name="Alvarado L."/>
            <person name="Arachchi H.M."/>
            <person name="Berlin A.M."/>
            <person name="Chapman S.B."/>
            <person name="Gainer-Dewar J."/>
            <person name="Goldberg J."/>
            <person name="Griggs A."/>
            <person name="Gujja S."/>
            <person name="Hansen M."/>
            <person name="Howarth C."/>
            <person name="Imamovic A."/>
            <person name="Ireland A."/>
            <person name="Larimer J."/>
            <person name="McCowan C."/>
            <person name="Murphy C."/>
            <person name="Pearson M."/>
            <person name="Poon T.W."/>
            <person name="Priest M."/>
            <person name="Roberts A."/>
            <person name="Saif S."/>
            <person name="Shea T."/>
            <person name="Sisk P."/>
            <person name="Sykes S."/>
            <person name="Wortman J."/>
            <person name="Nusbaum C."/>
            <person name="Birren B."/>
        </authorList>
    </citation>
    <scope>NUCLEOTIDE SEQUENCE [LARGE SCALE GENOMIC DNA]</scope>
    <source>
        <strain evidence="7 8">CBS 110553</strain>
    </source>
</reference>
<dbReference type="Pfam" id="PF00046">
    <property type="entry name" value="Homeodomain"/>
    <property type="match status" value="1"/>
</dbReference>
<dbReference type="eggNOG" id="KOG0490">
    <property type="taxonomic scope" value="Eukaryota"/>
</dbReference>
<gene>
    <name evidence="7" type="ORF">A1O5_08179</name>
</gene>
<feature type="compositionally biased region" description="Polar residues" evidence="5">
    <location>
        <begin position="160"/>
        <end position="189"/>
    </location>
</feature>
<name>W9WJT8_9EURO</name>
<dbReference type="PANTHER" id="PTHR24341">
    <property type="entry name" value="HOMEOBOX PROTEIN ENGRAILED"/>
    <property type="match status" value="1"/>
</dbReference>
<keyword evidence="2 3" id="KW-0539">Nucleus</keyword>
<dbReference type="AlphaFoldDB" id="W9WJT8"/>
<dbReference type="EMBL" id="AMGX01000013">
    <property type="protein sequence ID" value="EXJ68387.1"/>
    <property type="molecule type" value="Genomic_DNA"/>
</dbReference>
<dbReference type="CDD" id="cd00086">
    <property type="entry name" value="homeodomain"/>
    <property type="match status" value="1"/>
</dbReference>
<dbReference type="STRING" id="1182543.W9WJT8"/>
<dbReference type="PANTHER" id="PTHR24341:SF6">
    <property type="entry name" value="HOMEOBOX PROTEIN INVECTED"/>
    <property type="match status" value="1"/>
</dbReference>
<organism evidence="7 8">
    <name type="scientific">Cladophialophora psammophila CBS 110553</name>
    <dbReference type="NCBI Taxonomy" id="1182543"/>
    <lineage>
        <taxon>Eukaryota</taxon>
        <taxon>Fungi</taxon>
        <taxon>Dikarya</taxon>
        <taxon>Ascomycota</taxon>
        <taxon>Pezizomycotina</taxon>
        <taxon>Eurotiomycetes</taxon>
        <taxon>Chaetothyriomycetidae</taxon>
        <taxon>Chaetothyriales</taxon>
        <taxon>Herpotrichiellaceae</taxon>
        <taxon>Cladophialophora</taxon>
    </lineage>
</organism>
<evidence type="ECO:0000259" key="6">
    <source>
        <dbReference type="PROSITE" id="PS50071"/>
    </source>
</evidence>
<evidence type="ECO:0000313" key="8">
    <source>
        <dbReference type="Proteomes" id="UP000019471"/>
    </source>
</evidence>
<dbReference type="InterPro" id="IPR009057">
    <property type="entry name" value="Homeodomain-like_sf"/>
</dbReference>
<dbReference type="GO" id="GO:0003677">
    <property type="term" value="F:DNA binding"/>
    <property type="evidence" value="ECO:0007669"/>
    <property type="project" value="UniProtKB-UniRule"/>
</dbReference>
<evidence type="ECO:0000256" key="4">
    <source>
        <dbReference type="RuleBase" id="RU000682"/>
    </source>
</evidence>
<evidence type="ECO:0000256" key="2">
    <source>
        <dbReference type="ARBA" id="ARBA00023242"/>
    </source>
</evidence>
<evidence type="ECO:0000256" key="3">
    <source>
        <dbReference type="PROSITE-ProRule" id="PRU00108"/>
    </source>
</evidence>
<dbReference type="Proteomes" id="UP000019471">
    <property type="component" value="Unassembled WGS sequence"/>
</dbReference>
<dbReference type="InterPro" id="IPR050720">
    <property type="entry name" value="Engrailed_Homeobox_TFs"/>
</dbReference>
<sequence length="697" mass="76308">MDYMQQNVFAFASQPQPQFLYQPVQYPTFMTHSRQPVDDFYMTYNGAEYADFMDAGMMHDEFGETQEISTRPRLTKEQAEILEAHFQANHKPSSQLKRELAIQTNLKLTRVGNWFQNRRAKAKQQKRQEEYEAQHAAAKTGSNEPRGLDLAEDSALEPTSPRSSVASPTKKTSRNSTLVTISTGQTPTSPVKVVENSKEASWNSLQRALGQAKAAQGQQTAQAQATMSSLEIPPQNAAMQLPLRLYGHQPTSSTSSLPTWPNQPPGTVPYPSPITLQDTSFDFGFDDEVPEQNSSQDPTTINTVVDYGQDSFVVTPEEFGEPLATPKGIPSHQSPLTTLPSPGLTMPSYPGSRRPSTTEDLSTNFSNFALASSSPNLLANRRASEVICPPPSGPLDIAARRKRPRPAALTSASLRSRSYGALTSASPTFRQGLMSPQGPHSVRHVKSAGQSLHSRYAGIRKASSAQRSPMCASTFAEGEALNRLMAQQAIATTPLGELPEPLLSSGHVSSGYMLDPEKNHPFFAQAIDMPSQYTMRPPQNLSITPGSPPVTPMMAAFMSRAQSQQSLIPPASAPPQFAAFTDYTPPYSAGPLTNSSWSDAPLTSPEISSFPVTQFPSLGFPRQCDGLNGQFQQYVLPSDNISEVDFVSHVDKKKTEFCIQEFPNQKEELAHVAQQLAQQRPKNYVFANTAPQDYTNT</sequence>
<evidence type="ECO:0000256" key="5">
    <source>
        <dbReference type="SAM" id="MobiDB-lite"/>
    </source>
</evidence>
<feature type="DNA-binding region" description="Homeobox" evidence="3">
    <location>
        <begin position="67"/>
        <end position="126"/>
    </location>
</feature>
<accession>W9WJT8</accession>
<dbReference type="SMART" id="SM00389">
    <property type="entry name" value="HOX"/>
    <property type="match status" value="1"/>
</dbReference>
<keyword evidence="3 4" id="KW-0371">Homeobox</keyword>
<dbReference type="RefSeq" id="XP_007746953.1">
    <property type="nucleotide sequence ID" value="XM_007748763.1"/>
</dbReference>
<dbReference type="PROSITE" id="PS50071">
    <property type="entry name" value="HOMEOBOX_2"/>
    <property type="match status" value="1"/>
</dbReference>
<dbReference type="GO" id="GO:0016586">
    <property type="term" value="C:RSC-type complex"/>
    <property type="evidence" value="ECO:0007669"/>
    <property type="project" value="TreeGrafter"/>
</dbReference>
<dbReference type="HOGENOM" id="CLU_022031_0_0_1"/>
<comment type="caution">
    <text evidence="7">The sequence shown here is derived from an EMBL/GenBank/DDBJ whole genome shotgun (WGS) entry which is preliminary data.</text>
</comment>
<dbReference type="GO" id="GO:0006357">
    <property type="term" value="P:regulation of transcription by RNA polymerase II"/>
    <property type="evidence" value="ECO:0007669"/>
    <property type="project" value="TreeGrafter"/>
</dbReference>
<keyword evidence="8" id="KW-1185">Reference proteome</keyword>
<comment type="subcellular location">
    <subcellularLocation>
        <location evidence="1 3 4">Nucleus</location>
    </subcellularLocation>
</comment>
<dbReference type="InterPro" id="IPR001356">
    <property type="entry name" value="HD"/>
</dbReference>
<evidence type="ECO:0000313" key="7">
    <source>
        <dbReference type="EMBL" id="EXJ68387.1"/>
    </source>
</evidence>
<feature type="region of interest" description="Disordered" evidence="5">
    <location>
        <begin position="119"/>
        <end position="199"/>
    </location>
</feature>
<feature type="domain" description="Homeobox" evidence="6">
    <location>
        <begin position="65"/>
        <end position="125"/>
    </location>
</feature>
<dbReference type="SUPFAM" id="SSF46689">
    <property type="entry name" value="Homeodomain-like"/>
    <property type="match status" value="1"/>
</dbReference>
<dbReference type="Gene3D" id="1.10.10.60">
    <property type="entry name" value="Homeodomain-like"/>
    <property type="match status" value="1"/>
</dbReference>